<dbReference type="RefSeq" id="WP_271011700.1">
    <property type="nucleotide sequence ID" value="NZ_JAQIFT010000030.1"/>
</dbReference>
<dbReference type="Pfam" id="PF01381">
    <property type="entry name" value="HTH_3"/>
    <property type="match status" value="1"/>
</dbReference>
<dbReference type="EMBL" id="JAQIFT010000030">
    <property type="protein sequence ID" value="MDA3731300.1"/>
    <property type="molecule type" value="Genomic_DNA"/>
</dbReference>
<reference evidence="2" key="1">
    <citation type="journal article" date="2023" name="Int. J. Syst. Evol. Microbiol.">
        <title>&lt;i&gt;Holtiella tumoricola&lt;/i&gt; gen. nov. sp. nov., isolated from a human clinical sample.</title>
        <authorList>
            <person name="Allen-Vercoe E."/>
            <person name="Daigneault M.C."/>
            <person name="Vancuren S.J."/>
            <person name="Cochrane K."/>
            <person name="O'Neal L.L."/>
            <person name="Sankaranarayanan K."/>
            <person name="Lawson P.A."/>
        </authorList>
    </citation>
    <scope>NUCLEOTIDE SEQUENCE</scope>
    <source>
        <strain evidence="2">CC70A</strain>
    </source>
</reference>
<dbReference type="CDD" id="cd00093">
    <property type="entry name" value="HTH_XRE"/>
    <property type="match status" value="1"/>
</dbReference>
<dbReference type="InterPro" id="IPR010982">
    <property type="entry name" value="Lambda_DNA-bd_dom_sf"/>
</dbReference>
<protein>
    <submittedName>
        <fullName evidence="2">Helix-turn-helix domain-containing protein</fullName>
    </submittedName>
</protein>
<organism evidence="2 3">
    <name type="scientific">Holtiella tumoricola</name>
    <dbReference type="NCBI Taxonomy" id="3018743"/>
    <lineage>
        <taxon>Bacteria</taxon>
        <taxon>Bacillati</taxon>
        <taxon>Bacillota</taxon>
        <taxon>Clostridia</taxon>
        <taxon>Lachnospirales</taxon>
        <taxon>Cellulosilyticaceae</taxon>
        <taxon>Holtiella</taxon>
    </lineage>
</organism>
<feature type="domain" description="HTH cro/C1-type" evidence="1">
    <location>
        <begin position="19"/>
        <end position="61"/>
    </location>
</feature>
<evidence type="ECO:0000313" key="3">
    <source>
        <dbReference type="Proteomes" id="UP001169242"/>
    </source>
</evidence>
<dbReference type="SUPFAM" id="SSF47413">
    <property type="entry name" value="lambda repressor-like DNA-binding domains"/>
    <property type="match status" value="1"/>
</dbReference>
<name>A0AA42J0B9_9FIRM</name>
<dbReference type="SMART" id="SM00530">
    <property type="entry name" value="HTH_XRE"/>
    <property type="match status" value="1"/>
</dbReference>
<dbReference type="InterPro" id="IPR001387">
    <property type="entry name" value="Cro/C1-type_HTH"/>
</dbReference>
<dbReference type="AlphaFoldDB" id="A0AA42J0B9"/>
<dbReference type="Proteomes" id="UP001169242">
    <property type="component" value="Unassembled WGS sequence"/>
</dbReference>
<dbReference type="GO" id="GO:0003677">
    <property type="term" value="F:DNA binding"/>
    <property type="evidence" value="ECO:0007669"/>
    <property type="project" value="InterPro"/>
</dbReference>
<keyword evidence="3" id="KW-1185">Reference proteome</keyword>
<dbReference type="PROSITE" id="PS50943">
    <property type="entry name" value="HTH_CROC1"/>
    <property type="match status" value="1"/>
</dbReference>
<evidence type="ECO:0000259" key="1">
    <source>
        <dbReference type="PROSITE" id="PS50943"/>
    </source>
</evidence>
<accession>A0AA42J0B9</accession>
<gene>
    <name evidence="2" type="ORF">PBV87_07380</name>
</gene>
<sequence>MLSDRLDQLISTLDIKKGDFAEKINFTQAYISMILSGKKENPSDRFYESLKREFNVNPTWLKLGEGEMFLIEDKGLTPLERELIEKYNLLALSDRKIINEIVDSLLIRNQSSQSPKS</sequence>
<proteinExistence type="predicted"/>
<dbReference type="Gene3D" id="1.10.260.40">
    <property type="entry name" value="lambda repressor-like DNA-binding domains"/>
    <property type="match status" value="1"/>
</dbReference>
<evidence type="ECO:0000313" key="2">
    <source>
        <dbReference type="EMBL" id="MDA3731300.1"/>
    </source>
</evidence>
<comment type="caution">
    <text evidence="2">The sequence shown here is derived from an EMBL/GenBank/DDBJ whole genome shotgun (WGS) entry which is preliminary data.</text>
</comment>